<organism evidence="2 3">
    <name type="scientific">Clavispora lusitaniae (strain ATCC 42720)</name>
    <name type="common">Yeast</name>
    <name type="synonym">Candida lusitaniae</name>
    <dbReference type="NCBI Taxonomy" id="306902"/>
    <lineage>
        <taxon>Eukaryota</taxon>
        <taxon>Fungi</taxon>
        <taxon>Dikarya</taxon>
        <taxon>Ascomycota</taxon>
        <taxon>Saccharomycotina</taxon>
        <taxon>Pichiomycetes</taxon>
        <taxon>Metschnikowiaceae</taxon>
        <taxon>Clavispora</taxon>
    </lineage>
</organism>
<dbReference type="InterPro" id="IPR050524">
    <property type="entry name" value="APC_YAT"/>
</dbReference>
<dbReference type="GO" id="GO:0016020">
    <property type="term" value="C:membrane"/>
    <property type="evidence" value="ECO:0007669"/>
    <property type="project" value="TreeGrafter"/>
</dbReference>
<dbReference type="PANTHER" id="PTHR43341">
    <property type="entry name" value="AMINO ACID PERMEASE"/>
    <property type="match status" value="1"/>
</dbReference>
<keyword evidence="1" id="KW-0812">Transmembrane</keyword>
<keyword evidence="1" id="KW-1133">Transmembrane helix</keyword>
<reference evidence="2 3" key="1">
    <citation type="journal article" date="2009" name="Nature">
        <title>Evolution of pathogenicity and sexual reproduction in eight Candida genomes.</title>
        <authorList>
            <person name="Butler G."/>
            <person name="Rasmussen M.D."/>
            <person name="Lin M.F."/>
            <person name="Santos M.A."/>
            <person name="Sakthikumar S."/>
            <person name="Munro C.A."/>
            <person name="Rheinbay E."/>
            <person name="Grabherr M."/>
            <person name="Forche A."/>
            <person name="Reedy J.L."/>
            <person name="Agrafioti I."/>
            <person name="Arnaud M.B."/>
            <person name="Bates S."/>
            <person name="Brown A.J."/>
            <person name="Brunke S."/>
            <person name="Costanzo M.C."/>
            <person name="Fitzpatrick D.A."/>
            <person name="de Groot P.W."/>
            <person name="Harris D."/>
            <person name="Hoyer L.L."/>
            <person name="Hube B."/>
            <person name="Klis F.M."/>
            <person name="Kodira C."/>
            <person name="Lennard N."/>
            <person name="Logue M.E."/>
            <person name="Martin R."/>
            <person name="Neiman A.M."/>
            <person name="Nikolaou E."/>
            <person name="Quail M.A."/>
            <person name="Quinn J."/>
            <person name="Santos M.C."/>
            <person name="Schmitzberger F.F."/>
            <person name="Sherlock G."/>
            <person name="Shah P."/>
            <person name="Silverstein K.A."/>
            <person name="Skrzypek M.S."/>
            <person name="Soll D."/>
            <person name="Staggs R."/>
            <person name="Stansfield I."/>
            <person name="Stumpf M.P."/>
            <person name="Sudbery P.E."/>
            <person name="Srikantha T."/>
            <person name="Zeng Q."/>
            <person name="Berman J."/>
            <person name="Berriman M."/>
            <person name="Heitman J."/>
            <person name="Gow N.A."/>
            <person name="Lorenz M.C."/>
            <person name="Birren B.W."/>
            <person name="Kellis M."/>
            <person name="Cuomo C.A."/>
        </authorList>
    </citation>
    <scope>NUCLEOTIDE SEQUENCE [LARGE SCALE GENOMIC DNA]</scope>
    <source>
        <strain evidence="2 3">ATCC 42720</strain>
    </source>
</reference>
<proteinExistence type="predicted"/>
<keyword evidence="1" id="KW-0472">Membrane</keyword>
<evidence type="ECO:0000313" key="2">
    <source>
        <dbReference type="EMBL" id="EEQ36038.1"/>
    </source>
</evidence>
<dbReference type="HOGENOM" id="CLU_2527273_0_0_1"/>
<dbReference type="KEGG" id="clu:CLUG_00161"/>
<dbReference type="AlphaFoldDB" id="C4XW38"/>
<dbReference type="GO" id="GO:0015171">
    <property type="term" value="F:amino acid transmembrane transporter activity"/>
    <property type="evidence" value="ECO:0007669"/>
    <property type="project" value="TreeGrafter"/>
</dbReference>
<dbReference type="VEuPathDB" id="FungiDB:CLUG_00161"/>
<dbReference type="PANTHER" id="PTHR43341:SF46">
    <property type="entry name" value="SPS-SENSOR COMPONENT SSY1"/>
    <property type="match status" value="1"/>
</dbReference>
<gene>
    <name evidence="2" type="ORF">CLUG_00161</name>
</gene>
<dbReference type="Proteomes" id="UP000007703">
    <property type="component" value="Unassembled WGS sequence"/>
</dbReference>
<accession>C4XW38</accession>
<name>C4XW38_CLAL4</name>
<dbReference type="InParanoid" id="C4XW38"/>
<protein>
    <submittedName>
        <fullName evidence="2">Uncharacterized protein</fullName>
    </submittedName>
</protein>
<dbReference type="EMBL" id="CH408076">
    <property type="protein sequence ID" value="EEQ36038.1"/>
    <property type="molecule type" value="Genomic_DNA"/>
</dbReference>
<sequence length="84" mass="9961">MGFVVFMKGYWNTLFFFSSYGSLMIFAILYLGYKLTKGTRILSLEALDFDSGRRETDIYVWDGGKEFNRRNLKDWAHRIVHFMA</sequence>
<evidence type="ECO:0000313" key="3">
    <source>
        <dbReference type="Proteomes" id="UP000007703"/>
    </source>
</evidence>
<feature type="transmembrane region" description="Helical" evidence="1">
    <location>
        <begin position="14"/>
        <end position="33"/>
    </location>
</feature>
<evidence type="ECO:0000256" key="1">
    <source>
        <dbReference type="SAM" id="Phobius"/>
    </source>
</evidence>